<proteinExistence type="predicted"/>
<name>W8UYP9_KLEPN</name>
<gene>
    <name evidence="1" type="ORF">KPNJ2_03993</name>
</gene>
<protein>
    <submittedName>
        <fullName evidence="1">Uncharacterized protein</fullName>
    </submittedName>
</protein>
<organism evidence="1 2">
    <name type="scientific">Klebsiella pneumoniae 30684/NJST258_2</name>
    <dbReference type="NCBI Taxonomy" id="1420013"/>
    <lineage>
        <taxon>Bacteria</taxon>
        <taxon>Pseudomonadati</taxon>
        <taxon>Pseudomonadota</taxon>
        <taxon>Gammaproteobacteria</taxon>
        <taxon>Enterobacterales</taxon>
        <taxon>Enterobacteriaceae</taxon>
        <taxon>Klebsiella/Raoultella group</taxon>
        <taxon>Klebsiella</taxon>
        <taxon>Klebsiella pneumoniae complex</taxon>
    </lineage>
</organism>
<dbReference type="PATRIC" id="fig|1420013.3.peg.3754"/>
<reference evidence="1 2" key="1">
    <citation type="journal article" date="2014" name="Proc. Natl. Acad. Sci. U.S.A.">
        <title>Molecular dissection of the evolution of carbapenem-resistant multilocus sequence type 258 Klebsiella pneumoniae.</title>
        <authorList>
            <person name="Deleo F.R."/>
            <person name="Chen L."/>
            <person name="Porcella S.F."/>
            <person name="Martens C.A."/>
            <person name="Kobayashi S.D."/>
            <person name="Porter A.R."/>
            <person name="Chavda K.D."/>
            <person name="Jacobs M.R."/>
            <person name="Mathema B."/>
            <person name="Olsen R.J."/>
            <person name="Bonomo R.A."/>
            <person name="Musser J.M."/>
            <person name="Kreiswirth B.N."/>
        </authorList>
    </citation>
    <scope>NUCLEOTIDE SEQUENCE [LARGE SCALE GENOMIC DNA]</scope>
    <source>
        <strain evidence="1">30684/NJST258_2</strain>
    </source>
</reference>
<dbReference type="EMBL" id="CP006918">
    <property type="protein sequence ID" value="AHM80773.1"/>
    <property type="molecule type" value="Genomic_DNA"/>
</dbReference>
<sequence length="134" mass="15351">MRADELEVSHAAGSYQLGIRQQTGSKNGNGYGGEQVNIQQINNLKKIMNNIDGDYQLNQMLYERHVELIDAIKFHQLQKPFYELERKGVRSEILEELMMSSEFEECLAAYQRELTGIIAKWDLADQLDTARNAA</sequence>
<evidence type="ECO:0000313" key="2">
    <source>
        <dbReference type="Proteomes" id="UP000019586"/>
    </source>
</evidence>
<dbReference type="Proteomes" id="UP000019586">
    <property type="component" value="Chromosome"/>
</dbReference>
<accession>W8UYP9</accession>
<dbReference type="HOGENOM" id="CLU_156505_0_0_6"/>
<dbReference type="AlphaFoldDB" id="W8UYP9"/>
<dbReference type="KEGG" id="kps:KPNJ2_03993"/>
<evidence type="ECO:0000313" key="1">
    <source>
        <dbReference type="EMBL" id="AHM80773.1"/>
    </source>
</evidence>